<reference evidence="1" key="1">
    <citation type="submission" date="2020-08" db="EMBL/GenBank/DDBJ databases">
        <title>Genome public.</title>
        <authorList>
            <person name="Liu C."/>
            <person name="Sun Q."/>
        </authorList>
    </citation>
    <scope>NUCLEOTIDE SEQUENCE</scope>
    <source>
        <strain evidence="1">BX15</strain>
    </source>
</reference>
<dbReference type="GO" id="GO:0016787">
    <property type="term" value="F:hydrolase activity"/>
    <property type="evidence" value="ECO:0007669"/>
    <property type="project" value="UniProtKB-KW"/>
</dbReference>
<keyword evidence="2" id="KW-1185">Reference proteome</keyword>
<name>A0A923MKL7_9FIRM</name>
<dbReference type="InterPro" id="IPR026002">
    <property type="entry name" value="ATC_hydrolase-like"/>
</dbReference>
<evidence type="ECO:0000313" key="1">
    <source>
        <dbReference type="EMBL" id="MBC5771431.1"/>
    </source>
</evidence>
<dbReference type="RefSeq" id="WP_187015624.1">
    <property type="nucleotide sequence ID" value="NZ_JACOQI010000016.1"/>
</dbReference>
<dbReference type="Proteomes" id="UP000620327">
    <property type="component" value="Unassembled WGS sequence"/>
</dbReference>
<dbReference type="AlphaFoldDB" id="A0A923MKL7"/>
<gene>
    <name evidence="1" type="ORF">H8Z83_14120</name>
</gene>
<comment type="caution">
    <text evidence="1">The sequence shown here is derived from an EMBL/GenBank/DDBJ whole genome shotgun (WGS) entry which is preliminary data.</text>
</comment>
<accession>A0A923MKL7</accession>
<protein>
    <submittedName>
        <fullName evidence="1">L-2-amino-thiazoline-4-carboxylic acid hydrolase</fullName>
    </submittedName>
</protein>
<dbReference type="EMBL" id="JACOQI010000016">
    <property type="protein sequence ID" value="MBC5771431.1"/>
    <property type="molecule type" value="Genomic_DNA"/>
</dbReference>
<sequence length="209" mass="23707">MKYMGMPWGMWTLFAGSFQAQLTDVLGYNEQTAKAITRRAKAKYKEILSRLPEFEKGDRFKINLVGCAMLGAFVLTMPERPNVDRLTEYYAKAMMTKPMRWFCRKSGEKKFTPQSVAGLQAAAALKAADRNPYSWNMDFYEYPDGSGYEARFTKCGICVLMRELGLYDLTPALCRLDYTMSEAGGTADFTRQYTLATGGPYCDCGYKKK</sequence>
<organism evidence="1 2">
    <name type="scientific">Dysosmobacter segnis</name>
    <dbReference type="NCBI Taxonomy" id="2763042"/>
    <lineage>
        <taxon>Bacteria</taxon>
        <taxon>Bacillati</taxon>
        <taxon>Bacillota</taxon>
        <taxon>Clostridia</taxon>
        <taxon>Eubacteriales</taxon>
        <taxon>Oscillospiraceae</taxon>
        <taxon>Dysosmobacter</taxon>
    </lineage>
</organism>
<keyword evidence="1" id="KW-0378">Hydrolase</keyword>
<dbReference type="Pfam" id="PF14196">
    <property type="entry name" value="ATC_hydrolase"/>
    <property type="match status" value="1"/>
</dbReference>
<proteinExistence type="predicted"/>
<evidence type="ECO:0000313" key="2">
    <source>
        <dbReference type="Proteomes" id="UP000620327"/>
    </source>
</evidence>